<accession>A0AB39CBW2</accession>
<evidence type="ECO:0000313" key="1">
    <source>
        <dbReference type="EMBL" id="XDJ10481.1"/>
    </source>
</evidence>
<protein>
    <submittedName>
        <fullName evidence="1">Uncharacterized protein</fullName>
    </submittedName>
</protein>
<proteinExistence type="predicted"/>
<sequence length="75" mass="8207">MADKETGGAVVPRPGQRVRIVRHEPEKDGYSSLDLWGPEFAVGTEHSVECVSGIEVILKEHEAPCLLLSEIEVLP</sequence>
<organism evidence="1">
    <name type="scientific">Klebsiella phage vB-Kvc-Y10</name>
    <dbReference type="NCBI Taxonomy" id="3236922"/>
    <lineage>
        <taxon>Viruses</taxon>
        <taxon>Duplodnaviria</taxon>
        <taxon>Heunggongvirae</taxon>
        <taxon>Uroviricota</taxon>
        <taxon>Caudoviricetes</taxon>
    </lineage>
</organism>
<dbReference type="EMBL" id="PQ014581">
    <property type="protein sequence ID" value="XDJ10481.1"/>
    <property type="molecule type" value="Genomic_DNA"/>
</dbReference>
<name>A0AB39CBW2_9CAUD</name>
<reference evidence="1" key="1">
    <citation type="submission" date="2024-07" db="EMBL/GenBank/DDBJ databases">
        <authorList>
            <person name="Yan Z."/>
        </authorList>
    </citation>
    <scope>NUCLEOTIDE SEQUENCE</scope>
</reference>